<reference evidence="2" key="1">
    <citation type="submission" date="2023-07" db="EMBL/GenBank/DDBJ databases">
        <title>Black Yeasts Isolated from many extreme environments.</title>
        <authorList>
            <person name="Coleine C."/>
            <person name="Stajich J.E."/>
            <person name="Selbmann L."/>
        </authorList>
    </citation>
    <scope>NUCLEOTIDE SEQUENCE</scope>
    <source>
        <strain evidence="2">CCFEE 5485</strain>
    </source>
</reference>
<dbReference type="EMBL" id="JAUTXT010000050">
    <property type="protein sequence ID" value="KAK3670826.1"/>
    <property type="molecule type" value="Genomic_DNA"/>
</dbReference>
<dbReference type="InterPro" id="IPR010730">
    <property type="entry name" value="HET"/>
</dbReference>
<evidence type="ECO:0000313" key="2">
    <source>
        <dbReference type="EMBL" id="KAK3670826.1"/>
    </source>
</evidence>
<keyword evidence="3" id="KW-1185">Reference proteome</keyword>
<proteinExistence type="predicted"/>
<gene>
    <name evidence="2" type="ORF">LTR78_009270</name>
</gene>
<evidence type="ECO:0000313" key="3">
    <source>
        <dbReference type="Proteomes" id="UP001274830"/>
    </source>
</evidence>
<dbReference type="Proteomes" id="UP001274830">
    <property type="component" value="Unassembled WGS sequence"/>
</dbReference>
<dbReference type="Pfam" id="PF06985">
    <property type="entry name" value="HET"/>
    <property type="match status" value="1"/>
</dbReference>
<evidence type="ECO:0000259" key="1">
    <source>
        <dbReference type="Pfam" id="PF06985"/>
    </source>
</evidence>
<name>A0AAE0TRV9_9PEZI</name>
<dbReference type="AlphaFoldDB" id="A0AAE0TRV9"/>
<feature type="domain" description="Heterokaryon incompatibility" evidence="1">
    <location>
        <begin position="23"/>
        <end position="128"/>
    </location>
</feature>
<dbReference type="PANTHER" id="PTHR10622:SF10">
    <property type="entry name" value="HET DOMAIN-CONTAINING PROTEIN"/>
    <property type="match status" value="1"/>
</dbReference>
<sequence>MRLLNTTTLEFKEYLSEPPRCAILSHRWEGEEVSFEEYSLILECHSEPKEDMPTYLRNRAKRSELTAGYRKILNFCSCARTNGLDWAWVDTCCIDKKSSAELSEAINSMLTWYEHAQECYVFLSDVSAPERAGELPDLSRSQWFRRGWTLQELLAPNRLVIYAEHWDKIDLARTTIILRKVLVCSGGHKSASVAQRMSWAAGRATSRVEDISYCLLGLFGINMPLLYGEGTDAFQRLQREIITRYQDFSILTWTMPCWLGHTDSHRLTFDCVSLDALARSPNSFEDCGNMRTLAFTELSPSDVPIQIANRRLEFYGLANAVAIDNSHTIEFRRRHLFFVLLRSAHSKPPMAHVSEQPVIILLGETFSWPNELGPTRRSRSFDAYSLVTDSRVTLTSLDFGGYW</sequence>
<organism evidence="2 3">
    <name type="scientific">Recurvomyces mirabilis</name>
    <dbReference type="NCBI Taxonomy" id="574656"/>
    <lineage>
        <taxon>Eukaryota</taxon>
        <taxon>Fungi</taxon>
        <taxon>Dikarya</taxon>
        <taxon>Ascomycota</taxon>
        <taxon>Pezizomycotina</taxon>
        <taxon>Dothideomycetes</taxon>
        <taxon>Dothideomycetidae</taxon>
        <taxon>Mycosphaerellales</taxon>
        <taxon>Teratosphaeriaceae</taxon>
        <taxon>Recurvomyces</taxon>
    </lineage>
</organism>
<accession>A0AAE0TRV9</accession>
<comment type="caution">
    <text evidence="2">The sequence shown here is derived from an EMBL/GenBank/DDBJ whole genome shotgun (WGS) entry which is preliminary data.</text>
</comment>
<protein>
    <recommendedName>
        <fullName evidence="1">Heterokaryon incompatibility domain-containing protein</fullName>
    </recommendedName>
</protein>
<dbReference type="PANTHER" id="PTHR10622">
    <property type="entry name" value="HET DOMAIN-CONTAINING PROTEIN"/>
    <property type="match status" value="1"/>
</dbReference>